<organism evidence="1 2">
    <name type="scientific">Streptomyces diastatochromogenes</name>
    <dbReference type="NCBI Taxonomy" id="42236"/>
    <lineage>
        <taxon>Bacteria</taxon>
        <taxon>Bacillati</taxon>
        <taxon>Actinomycetota</taxon>
        <taxon>Actinomycetes</taxon>
        <taxon>Kitasatosporales</taxon>
        <taxon>Streptomycetaceae</taxon>
        <taxon>Streptomyces</taxon>
    </lineage>
</organism>
<comment type="caution">
    <text evidence="1">The sequence shown here is derived from an EMBL/GenBank/DDBJ whole genome shotgun (WGS) entry which is preliminary data.</text>
</comment>
<dbReference type="EMBL" id="MCGQ01000063">
    <property type="protein sequence ID" value="OXY87756.1"/>
    <property type="molecule type" value="Genomic_DNA"/>
</dbReference>
<dbReference type="InterPro" id="IPR046187">
    <property type="entry name" value="DUF6215"/>
</dbReference>
<evidence type="ECO:0000313" key="1">
    <source>
        <dbReference type="EMBL" id="OXY87756.1"/>
    </source>
</evidence>
<proteinExistence type="predicted"/>
<name>A0A233RWI8_STRDA</name>
<dbReference type="AlphaFoldDB" id="A0A233RWI8"/>
<keyword evidence="2" id="KW-1185">Reference proteome</keyword>
<sequence>MVDDSASEQARRPVVQALAAVLVFAGVAGVLWAQAALDGSSDEGPANCSSDRHKPGRHVSAARLCTALNRSDLPVLLGTPQEQAEIAYGSESSAKDADGTQTPSSEAEVDLKTYSVKLWASDDDFRVGEFSGLFASDVESRKVLGHPAVLYSDNTISLRFNLGGRGKIDSGPGGIARHLLVAKDPKDGGGSLEIAVWRQDDAPPDDTALFRVAERVLPTVPGWTGG</sequence>
<gene>
    <name evidence="1" type="ORF">BEK98_43170</name>
</gene>
<protein>
    <submittedName>
        <fullName evidence="1">Uncharacterized protein</fullName>
    </submittedName>
</protein>
<accession>A0A233RWI8</accession>
<dbReference type="Proteomes" id="UP000215483">
    <property type="component" value="Unassembled WGS sequence"/>
</dbReference>
<dbReference type="Pfam" id="PF19721">
    <property type="entry name" value="DUF6215"/>
    <property type="match status" value="1"/>
</dbReference>
<dbReference type="OrthoDB" id="3872863at2"/>
<dbReference type="RefSeq" id="WP_094222486.1">
    <property type="nucleotide sequence ID" value="NZ_MCGQ01000063.1"/>
</dbReference>
<evidence type="ECO:0000313" key="2">
    <source>
        <dbReference type="Proteomes" id="UP000215483"/>
    </source>
</evidence>
<reference evidence="1 2" key="1">
    <citation type="submission" date="2016-07" db="EMBL/GenBank/DDBJ databases">
        <title>Draft genome of Streptomyces diastatochromogenes.</title>
        <authorList>
            <person name="Podduturi R."/>
            <person name="Lukassen M.B."/>
            <person name="Clausen N."/>
            <person name="Nielsen J.L."/>
            <person name="Jorgensen N.O."/>
        </authorList>
    </citation>
    <scope>NUCLEOTIDE SEQUENCE [LARGE SCALE GENOMIC DNA]</scope>
    <source>
        <strain evidence="1 2">DSM 40608</strain>
    </source>
</reference>